<evidence type="ECO:0000313" key="1">
    <source>
        <dbReference type="EMBL" id="EKX68321.1"/>
    </source>
</evidence>
<feature type="non-terminal residue" evidence="1">
    <location>
        <position position="13"/>
    </location>
</feature>
<dbReference type="Proteomes" id="UP000010411">
    <property type="component" value="Unassembled WGS sequence"/>
</dbReference>
<dbReference type="EMBL" id="AEJC01000089">
    <property type="protein sequence ID" value="EKX68321.1"/>
    <property type="molecule type" value="Genomic_DNA"/>
</dbReference>
<proteinExistence type="predicted"/>
<keyword evidence="2" id="KW-1185">Reference proteome</keyword>
<accession>L1L5J2</accession>
<comment type="caution">
    <text evidence="1">The sequence shown here is derived from an EMBL/GenBank/DDBJ whole genome shotgun (WGS) entry which is preliminary data.</text>
</comment>
<gene>
    <name evidence="1" type="ORF">STRIP9103_01488</name>
</gene>
<name>L1L5J2_9ACTN</name>
<organism evidence="1 2">
    <name type="scientific">Streptomyces ipomoeae 91-03</name>
    <dbReference type="NCBI Taxonomy" id="698759"/>
    <lineage>
        <taxon>Bacteria</taxon>
        <taxon>Bacillati</taxon>
        <taxon>Actinomycetota</taxon>
        <taxon>Actinomycetes</taxon>
        <taxon>Kitasatosporales</taxon>
        <taxon>Streptomycetaceae</taxon>
        <taxon>Streptomyces</taxon>
    </lineage>
</organism>
<protein>
    <submittedName>
        <fullName evidence="1">Uncharacterized protein</fullName>
    </submittedName>
</protein>
<sequence>MLHPVPLRLVQSH</sequence>
<evidence type="ECO:0000313" key="2">
    <source>
        <dbReference type="Proteomes" id="UP000010411"/>
    </source>
</evidence>
<reference evidence="1 2" key="1">
    <citation type="submission" date="2012-11" db="EMBL/GenBank/DDBJ databases">
        <authorList>
            <person name="Huguet-Tapia J.C."/>
            <person name="Durkin A.S."/>
            <person name="Pettis G.S."/>
            <person name="Badger J.H."/>
        </authorList>
    </citation>
    <scope>NUCLEOTIDE SEQUENCE [LARGE SCALE GENOMIC DNA]</scope>
    <source>
        <strain evidence="1 2">91-03</strain>
    </source>
</reference>